<gene>
    <name evidence="1" type="ORF">QR685DRAFT_263917</name>
</gene>
<accession>A0ABR3DER2</accession>
<evidence type="ECO:0000313" key="1">
    <source>
        <dbReference type="EMBL" id="KAL0470758.1"/>
    </source>
</evidence>
<name>A0ABR3DER2_NEUIN</name>
<proteinExistence type="predicted"/>
<dbReference type="EMBL" id="JAVLET010000004">
    <property type="protein sequence ID" value="KAL0470758.1"/>
    <property type="molecule type" value="Genomic_DNA"/>
</dbReference>
<sequence length="142" mass="15642">MGIFGARSGQEELVIVGRHGKTRTKIVTASSQPLRTFLVVLGTQLGRRCRLMILLLLPGQASFRSSSRGFRIASHLTCPGTLAYRTPAVLNHHDRCNVRSVRESGNRRPVGGWLPQVTQMPADANVISTLPSCPKSIRTRRQ</sequence>
<comment type="caution">
    <text evidence="1">The sequence shown here is derived from an EMBL/GenBank/DDBJ whole genome shotgun (WGS) entry which is preliminary data.</text>
</comment>
<evidence type="ECO:0000313" key="2">
    <source>
        <dbReference type="Proteomes" id="UP001451303"/>
    </source>
</evidence>
<dbReference type="Proteomes" id="UP001451303">
    <property type="component" value="Unassembled WGS sequence"/>
</dbReference>
<reference evidence="1 2" key="1">
    <citation type="submission" date="2023-09" db="EMBL/GenBank/DDBJ databases">
        <title>Multi-omics analysis of a traditional fermented food reveals byproduct-associated fungal strains for waste-to-food upcycling.</title>
        <authorList>
            <consortium name="Lawrence Berkeley National Laboratory"/>
            <person name="Rekdal V.M."/>
            <person name="Villalobos-Escobedo J.M."/>
            <person name="Rodriguez-Valeron N."/>
            <person name="Garcia M.O."/>
            <person name="Vasquez D.P."/>
            <person name="Damayanti I."/>
            <person name="Sorensen P.M."/>
            <person name="Baidoo E.E."/>
            <person name="De Carvalho A.C."/>
            <person name="Riley R."/>
            <person name="Lipzen A."/>
            <person name="He G."/>
            <person name="Yan M."/>
            <person name="Haridas S."/>
            <person name="Daum C."/>
            <person name="Yoshinaga Y."/>
            <person name="Ng V."/>
            <person name="Grigoriev I.V."/>
            <person name="Munk R."/>
            <person name="Nuraida L."/>
            <person name="Wijaya C.H."/>
            <person name="Morales P.-C."/>
            <person name="Keasling J.D."/>
        </authorList>
    </citation>
    <scope>NUCLEOTIDE SEQUENCE [LARGE SCALE GENOMIC DNA]</scope>
    <source>
        <strain evidence="1 2">FGSC 2613</strain>
    </source>
</reference>
<organism evidence="1 2">
    <name type="scientific">Neurospora intermedia</name>
    <dbReference type="NCBI Taxonomy" id="5142"/>
    <lineage>
        <taxon>Eukaryota</taxon>
        <taxon>Fungi</taxon>
        <taxon>Dikarya</taxon>
        <taxon>Ascomycota</taxon>
        <taxon>Pezizomycotina</taxon>
        <taxon>Sordariomycetes</taxon>
        <taxon>Sordariomycetidae</taxon>
        <taxon>Sordariales</taxon>
        <taxon>Sordariaceae</taxon>
        <taxon>Neurospora</taxon>
    </lineage>
</organism>
<protein>
    <submittedName>
        <fullName evidence="1">Uncharacterized protein</fullName>
    </submittedName>
</protein>
<keyword evidence="2" id="KW-1185">Reference proteome</keyword>